<dbReference type="EMBL" id="LDAU01000129">
    <property type="protein sequence ID" value="KRX03582.1"/>
    <property type="molecule type" value="Genomic_DNA"/>
</dbReference>
<dbReference type="Pfam" id="PF00561">
    <property type="entry name" value="Abhydrolase_1"/>
    <property type="match status" value="1"/>
</dbReference>
<dbReference type="InterPro" id="IPR000073">
    <property type="entry name" value="AB_hydrolase_1"/>
</dbReference>
<dbReference type="NCBIfam" id="TIGR01250">
    <property type="entry name" value="pro_imino_pep_2"/>
    <property type="match status" value="1"/>
</dbReference>
<dbReference type="PIRSF" id="PIRSF005539">
    <property type="entry name" value="Pept_S33_TRI_F1"/>
    <property type="match status" value="1"/>
</dbReference>
<dbReference type="InterPro" id="IPR002410">
    <property type="entry name" value="Peptidase_S33"/>
</dbReference>
<sequence>MKTQNKINNVTIFTKLGKFNAWIDIKGNDKQLQILLIPGGPGCTHEIFQNFQDNIDLQEIQLIFYDPLGSKFSEHLEGEKYESLWEMDRFVEEIEQIRQFLKLKSDKFVLLGHSWGGMLALQYSLSYQNKLKALILSNTTFSVDKQNQYQEKILGPKMGKYKFDQIQQCEEKQDYQNKEYKDILFEEFTKKYICKMDIDKWPDPVNNSVEYQNYYMIHKMNGKSQFYINGNLQSWDYIDQVGQIKIPTLVIASQYDFMDNETTRQAIKQYSNYEYHLCKKGAHLCMWDDTVEFFQGLNTFLKKIVQ</sequence>
<comment type="caution">
    <text evidence="4">The sequence shown here is derived from an EMBL/GenBank/DDBJ whole genome shotgun (WGS) entry which is preliminary data.</text>
</comment>
<dbReference type="GO" id="GO:0008233">
    <property type="term" value="F:peptidase activity"/>
    <property type="evidence" value="ECO:0007669"/>
    <property type="project" value="InterPro"/>
</dbReference>
<evidence type="ECO:0000256" key="2">
    <source>
        <dbReference type="ARBA" id="ARBA00022801"/>
    </source>
</evidence>
<proteinExistence type="inferred from homology"/>
<dbReference type="GO" id="GO:0016020">
    <property type="term" value="C:membrane"/>
    <property type="evidence" value="ECO:0007669"/>
    <property type="project" value="TreeGrafter"/>
</dbReference>
<gene>
    <name evidence="4" type="ORF">PPERSA_04134</name>
</gene>
<accession>A0A0V0QMU7</accession>
<dbReference type="AlphaFoldDB" id="A0A0V0QMU7"/>
<dbReference type="InterPro" id="IPR050266">
    <property type="entry name" value="AB_hydrolase_sf"/>
</dbReference>
<dbReference type="Proteomes" id="UP000054937">
    <property type="component" value="Unassembled WGS sequence"/>
</dbReference>
<dbReference type="GO" id="GO:0006508">
    <property type="term" value="P:proteolysis"/>
    <property type="evidence" value="ECO:0007669"/>
    <property type="project" value="InterPro"/>
</dbReference>
<dbReference type="PRINTS" id="PR00793">
    <property type="entry name" value="PROAMNOPTASE"/>
</dbReference>
<dbReference type="OMA" id="NGPNEFH"/>
<dbReference type="PANTHER" id="PTHR43798:SF31">
    <property type="entry name" value="AB HYDROLASE SUPERFAMILY PROTEIN YCLE"/>
    <property type="match status" value="1"/>
</dbReference>
<dbReference type="OrthoDB" id="430332at2759"/>
<evidence type="ECO:0000313" key="5">
    <source>
        <dbReference type="Proteomes" id="UP000054937"/>
    </source>
</evidence>
<reference evidence="4 5" key="1">
    <citation type="journal article" date="2015" name="Sci. Rep.">
        <title>Genome of the facultative scuticociliatosis pathogen Pseudocohnilembus persalinus provides insight into its virulence through horizontal gene transfer.</title>
        <authorList>
            <person name="Xiong J."/>
            <person name="Wang G."/>
            <person name="Cheng J."/>
            <person name="Tian M."/>
            <person name="Pan X."/>
            <person name="Warren A."/>
            <person name="Jiang C."/>
            <person name="Yuan D."/>
            <person name="Miao W."/>
        </authorList>
    </citation>
    <scope>NUCLEOTIDE SEQUENCE [LARGE SCALE GENOMIC DNA]</scope>
    <source>
        <strain evidence="4">36N120E</strain>
    </source>
</reference>
<evidence type="ECO:0000313" key="4">
    <source>
        <dbReference type="EMBL" id="KRX03582.1"/>
    </source>
</evidence>
<dbReference type="PANTHER" id="PTHR43798">
    <property type="entry name" value="MONOACYLGLYCEROL LIPASE"/>
    <property type="match status" value="1"/>
</dbReference>
<dbReference type="SUPFAM" id="SSF53474">
    <property type="entry name" value="alpha/beta-Hydrolases"/>
    <property type="match status" value="1"/>
</dbReference>
<dbReference type="InterPro" id="IPR005945">
    <property type="entry name" value="Pro_imino_pep"/>
</dbReference>
<comment type="similarity">
    <text evidence="1">Belongs to the peptidase S33 family.</text>
</comment>
<organism evidence="4 5">
    <name type="scientific">Pseudocohnilembus persalinus</name>
    <name type="common">Ciliate</name>
    <dbReference type="NCBI Taxonomy" id="266149"/>
    <lineage>
        <taxon>Eukaryota</taxon>
        <taxon>Sar</taxon>
        <taxon>Alveolata</taxon>
        <taxon>Ciliophora</taxon>
        <taxon>Intramacronucleata</taxon>
        <taxon>Oligohymenophorea</taxon>
        <taxon>Scuticociliatia</taxon>
        <taxon>Philasterida</taxon>
        <taxon>Pseudocohnilembidae</taxon>
        <taxon>Pseudocohnilembus</taxon>
    </lineage>
</organism>
<dbReference type="InterPro" id="IPR029058">
    <property type="entry name" value="AB_hydrolase_fold"/>
</dbReference>
<keyword evidence="5" id="KW-1185">Reference proteome</keyword>
<evidence type="ECO:0000259" key="3">
    <source>
        <dbReference type="Pfam" id="PF00561"/>
    </source>
</evidence>
<keyword evidence="2" id="KW-0378">Hydrolase</keyword>
<feature type="domain" description="AB hydrolase-1" evidence="3">
    <location>
        <begin position="34"/>
        <end position="289"/>
    </location>
</feature>
<protein>
    <recommendedName>
        <fullName evidence="3">AB hydrolase-1 domain-containing protein</fullName>
    </recommendedName>
</protein>
<dbReference type="InParanoid" id="A0A0V0QMU7"/>
<dbReference type="Gene3D" id="3.40.50.1820">
    <property type="entry name" value="alpha/beta hydrolase"/>
    <property type="match status" value="1"/>
</dbReference>
<dbReference type="FunCoup" id="A0A0V0QMU7">
    <property type="interactions" value="3"/>
</dbReference>
<name>A0A0V0QMU7_PSEPJ</name>
<evidence type="ECO:0000256" key="1">
    <source>
        <dbReference type="ARBA" id="ARBA00010088"/>
    </source>
</evidence>